<dbReference type="PANTHER" id="PTHR21301:SF12">
    <property type="match status" value="1"/>
</dbReference>
<feature type="domain" description="Reverse transcriptase" evidence="1">
    <location>
        <begin position="90"/>
        <end position="355"/>
    </location>
</feature>
<evidence type="ECO:0000313" key="3">
    <source>
        <dbReference type="Proteomes" id="UP001642540"/>
    </source>
</evidence>
<dbReference type="PROSITE" id="PS50878">
    <property type="entry name" value="RT_POL"/>
    <property type="match status" value="1"/>
</dbReference>
<reference evidence="2 3" key="1">
    <citation type="submission" date="2024-08" db="EMBL/GenBank/DDBJ databases">
        <authorList>
            <person name="Cucini C."/>
            <person name="Frati F."/>
        </authorList>
    </citation>
    <scope>NUCLEOTIDE SEQUENCE [LARGE SCALE GENOMIC DNA]</scope>
</reference>
<dbReference type="PANTHER" id="PTHR21301">
    <property type="entry name" value="REVERSE TRANSCRIPTASE"/>
    <property type="match status" value="1"/>
</dbReference>
<name>A0ABP1Q478_9HEXA</name>
<dbReference type="InterPro" id="IPR058912">
    <property type="entry name" value="HTH_animal"/>
</dbReference>
<dbReference type="InterPro" id="IPR000477">
    <property type="entry name" value="RT_dom"/>
</dbReference>
<accession>A0ABP1Q478</accession>
<proteinExistence type="predicted"/>
<dbReference type="Pfam" id="PF26215">
    <property type="entry name" value="HTH_animal"/>
    <property type="match status" value="1"/>
</dbReference>
<gene>
    <name evidence="2" type="ORF">ODALV1_LOCUS5945</name>
</gene>
<sequence>MKRKTQNHNRIHEFLIKELETFVIRHKLTIKESDKNAGICVMKTTDYNAEIIRQLSDETIYRPSTNSEYLMKMEEFTDKVRYLSNWLFKDLKIKRIMPINHSPAKFYILPKIHKKFVSFPVGRPISSTKKSINKGIAMLLDTALQVLSFHIPDLLIDSPHLLLLLEHLELDPNRKYILVTADISAMYLELPIHICKQNCIKFFRENANKINFPFPINEAQLKILLDLCLDYSFLEFENNIHFQHKGIQMGNSASVSIANITAAVELENLKSEFVKFLRRFIDDIFMIVDITDLETSIPEWLDSFFKHNFLKFTYEYSERQISFLDLNINLDENNKISTSIYRKPMSKHEFLHFSSNHPKHLLKSLPYSSGLRVIRSCSDNETKNKELELLMSKFSLRGYPNTILKPIKQRLDSIIRSDILIPKSKLLIHHLSLHNPEILSHYNRTTPNLITPSNGVYIVFPFCNNIHGMGKLTKTMFLQELIYRNHNTLRKCILDLNVNIAFSIPNSINRFIHCVNANHRKQVLNE</sequence>
<dbReference type="Proteomes" id="UP001642540">
    <property type="component" value="Unassembled WGS sequence"/>
</dbReference>
<protein>
    <recommendedName>
        <fullName evidence="1">Reverse transcriptase domain-containing protein</fullName>
    </recommendedName>
</protein>
<evidence type="ECO:0000259" key="1">
    <source>
        <dbReference type="PROSITE" id="PS50878"/>
    </source>
</evidence>
<keyword evidence="3" id="KW-1185">Reference proteome</keyword>
<dbReference type="EMBL" id="CAXLJM020000019">
    <property type="protein sequence ID" value="CAL8084913.1"/>
    <property type="molecule type" value="Genomic_DNA"/>
</dbReference>
<evidence type="ECO:0000313" key="2">
    <source>
        <dbReference type="EMBL" id="CAL8084913.1"/>
    </source>
</evidence>
<comment type="caution">
    <text evidence="2">The sequence shown here is derived from an EMBL/GenBank/DDBJ whole genome shotgun (WGS) entry which is preliminary data.</text>
</comment>
<organism evidence="2 3">
    <name type="scientific">Orchesella dallaii</name>
    <dbReference type="NCBI Taxonomy" id="48710"/>
    <lineage>
        <taxon>Eukaryota</taxon>
        <taxon>Metazoa</taxon>
        <taxon>Ecdysozoa</taxon>
        <taxon>Arthropoda</taxon>
        <taxon>Hexapoda</taxon>
        <taxon>Collembola</taxon>
        <taxon>Entomobryomorpha</taxon>
        <taxon>Entomobryoidea</taxon>
        <taxon>Orchesellidae</taxon>
        <taxon>Orchesellinae</taxon>
        <taxon>Orchesella</taxon>
    </lineage>
</organism>